<dbReference type="CDD" id="cd02440">
    <property type="entry name" value="AdoMet_MTases"/>
    <property type="match status" value="1"/>
</dbReference>
<organism evidence="1">
    <name type="scientific">hydrothermal vent metagenome</name>
    <dbReference type="NCBI Taxonomy" id="652676"/>
    <lineage>
        <taxon>unclassified sequences</taxon>
        <taxon>metagenomes</taxon>
        <taxon>ecological metagenomes</taxon>
    </lineage>
</organism>
<dbReference type="PANTHER" id="PTHR20974">
    <property type="entry name" value="UPF0585 PROTEIN CG18661"/>
    <property type="match status" value="1"/>
</dbReference>
<dbReference type="Pfam" id="PF06080">
    <property type="entry name" value="DUF938"/>
    <property type="match status" value="1"/>
</dbReference>
<dbReference type="PANTHER" id="PTHR20974:SF0">
    <property type="entry name" value="UPF0585 PROTEIN CG18661"/>
    <property type="match status" value="1"/>
</dbReference>
<dbReference type="SUPFAM" id="SSF53335">
    <property type="entry name" value="S-adenosyl-L-methionine-dependent methyltransferases"/>
    <property type="match status" value="1"/>
</dbReference>
<dbReference type="EMBL" id="UOFN01000120">
    <property type="protein sequence ID" value="VAW79823.1"/>
    <property type="molecule type" value="Genomic_DNA"/>
</dbReference>
<dbReference type="InterPro" id="IPR010342">
    <property type="entry name" value="DUF938"/>
</dbReference>
<protein>
    <recommendedName>
        <fullName evidence="2">Methylase</fullName>
    </recommendedName>
</protein>
<accession>A0A3B0YVC1</accession>
<evidence type="ECO:0000313" key="1">
    <source>
        <dbReference type="EMBL" id="VAW79823.1"/>
    </source>
</evidence>
<dbReference type="Gene3D" id="3.40.50.150">
    <property type="entry name" value="Vaccinia Virus protein VP39"/>
    <property type="match status" value="1"/>
</dbReference>
<sequence length="198" mass="22240">MKPYAGSCDENREPILEVLKQELANRWHLLEIGSGTGQHAVYLAGEFPELVWQTSEVPEMLEGIHAWLADDNSPSNILPPLHLDVCNGTWPDARYDAVFSANTVHIISWPQAQCLFSGVGKVLEPGGIFCLYGPFNYNGKYTSESNEAFDEWLKLRDPLSGIRDFEALNELAADAGMELKKDYEMPANNRILTWLKAR</sequence>
<dbReference type="AlphaFoldDB" id="A0A3B0YVC1"/>
<evidence type="ECO:0008006" key="2">
    <source>
        <dbReference type="Google" id="ProtNLM"/>
    </source>
</evidence>
<dbReference type="InterPro" id="IPR029063">
    <property type="entry name" value="SAM-dependent_MTases_sf"/>
</dbReference>
<reference evidence="1" key="1">
    <citation type="submission" date="2018-06" db="EMBL/GenBank/DDBJ databases">
        <authorList>
            <person name="Zhirakovskaya E."/>
        </authorList>
    </citation>
    <scope>NUCLEOTIDE SEQUENCE</scope>
</reference>
<name>A0A3B0YVC1_9ZZZZ</name>
<gene>
    <name evidence="1" type="ORF">MNBD_GAMMA15-1843</name>
</gene>
<proteinExistence type="predicted"/>